<dbReference type="Proteomes" id="UP001218218">
    <property type="component" value="Unassembled WGS sequence"/>
</dbReference>
<comment type="caution">
    <text evidence="1">The sequence shown here is derived from an EMBL/GenBank/DDBJ whole genome shotgun (WGS) entry which is preliminary data.</text>
</comment>
<evidence type="ECO:0000313" key="1">
    <source>
        <dbReference type="EMBL" id="KAJ7315140.1"/>
    </source>
</evidence>
<keyword evidence="2" id="KW-1185">Reference proteome</keyword>
<sequence length="131" mass="14391">MCIVVCARIGWWCYSSSGRLCTGAARTDGSVGRERWEGRTLALPRHHADCGSDGRRDSAMRAGEHVEMSVLEFGLWMAENHPTIQIDFVPGGCTGVGQPLDVGINRAFKHALKVAYHAWLVDALLAQRKRG</sequence>
<reference evidence="1" key="1">
    <citation type="submission" date="2023-03" db="EMBL/GenBank/DDBJ databases">
        <title>Massive genome expansion in bonnet fungi (Mycena s.s.) driven by repeated elements and novel gene families across ecological guilds.</title>
        <authorList>
            <consortium name="Lawrence Berkeley National Laboratory"/>
            <person name="Harder C.B."/>
            <person name="Miyauchi S."/>
            <person name="Viragh M."/>
            <person name="Kuo A."/>
            <person name="Thoen E."/>
            <person name="Andreopoulos B."/>
            <person name="Lu D."/>
            <person name="Skrede I."/>
            <person name="Drula E."/>
            <person name="Henrissat B."/>
            <person name="Morin E."/>
            <person name="Kohler A."/>
            <person name="Barry K."/>
            <person name="LaButti K."/>
            <person name="Morin E."/>
            <person name="Salamov A."/>
            <person name="Lipzen A."/>
            <person name="Mereny Z."/>
            <person name="Hegedus B."/>
            <person name="Baldrian P."/>
            <person name="Stursova M."/>
            <person name="Weitz H."/>
            <person name="Taylor A."/>
            <person name="Grigoriev I.V."/>
            <person name="Nagy L.G."/>
            <person name="Martin F."/>
            <person name="Kauserud H."/>
        </authorList>
    </citation>
    <scope>NUCLEOTIDE SEQUENCE</scope>
    <source>
        <strain evidence="1">CBHHK002</strain>
    </source>
</reference>
<protein>
    <submittedName>
        <fullName evidence="1">Uncharacterized protein</fullName>
    </submittedName>
</protein>
<evidence type="ECO:0000313" key="2">
    <source>
        <dbReference type="Proteomes" id="UP001218218"/>
    </source>
</evidence>
<proteinExistence type="predicted"/>
<name>A0AAD6ZC33_9AGAR</name>
<dbReference type="AlphaFoldDB" id="A0AAD6ZC33"/>
<dbReference type="EMBL" id="JARIHO010000063">
    <property type="protein sequence ID" value="KAJ7315140.1"/>
    <property type="molecule type" value="Genomic_DNA"/>
</dbReference>
<accession>A0AAD6ZC33</accession>
<organism evidence="1 2">
    <name type="scientific">Mycena albidolilacea</name>
    <dbReference type="NCBI Taxonomy" id="1033008"/>
    <lineage>
        <taxon>Eukaryota</taxon>
        <taxon>Fungi</taxon>
        <taxon>Dikarya</taxon>
        <taxon>Basidiomycota</taxon>
        <taxon>Agaricomycotina</taxon>
        <taxon>Agaricomycetes</taxon>
        <taxon>Agaricomycetidae</taxon>
        <taxon>Agaricales</taxon>
        <taxon>Marasmiineae</taxon>
        <taxon>Mycenaceae</taxon>
        <taxon>Mycena</taxon>
    </lineage>
</organism>
<gene>
    <name evidence="1" type="ORF">DFH08DRAFT_820740</name>
</gene>